<dbReference type="InterPro" id="IPR036942">
    <property type="entry name" value="Beta-barrel_TonB_sf"/>
</dbReference>
<comment type="subcellular location">
    <subcellularLocation>
        <location evidence="1 14">Cell outer membrane</location>
        <topology evidence="1 14">Multi-pass membrane protein</topology>
    </subcellularLocation>
</comment>
<dbReference type="Gene3D" id="2.170.130.10">
    <property type="entry name" value="TonB-dependent receptor, plug domain"/>
    <property type="match status" value="1"/>
</dbReference>
<evidence type="ECO:0000256" key="10">
    <source>
        <dbReference type="ARBA" id="ARBA00023077"/>
    </source>
</evidence>
<evidence type="ECO:0000256" key="16">
    <source>
        <dbReference type="SAM" id="SignalP"/>
    </source>
</evidence>
<evidence type="ECO:0000256" key="5">
    <source>
        <dbReference type="ARBA" id="ARBA00022496"/>
    </source>
</evidence>
<dbReference type="CDD" id="cd01347">
    <property type="entry name" value="ligand_gated_channel"/>
    <property type="match status" value="1"/>
</dbReference>
<keyword evidence="11 14" id="KW-0472">Membrane</keyword>
<dbReference type="EMBL" id="JAGGJA010000005">
    <property type="protein sequence ID" value="MCW9707077.1"/>
    <property type="molecule type" value="Genomic_DNA"/>
</dbReference>
<evidence type="ECO:0000259" key="17">
    <source>
        <dbReference type="Pfam" id="PF00593"/>
    </source>
</evidence>
<evidence type="ECO:0000256" key="7">
    <source>
        <dbReference type="ARBA" id="ARBA00022729"/>
    </source>
</evidence>
<sequence>MLLFKKLSFLAAILLFSQFANAQTGSIKGTVTDQETKEVIPGVNVGIENTTQGAATNAEGIFEITEVAPGNYTLVISAVGYAQKELMVSVNANQTTTADVALTKMYTELQEVEIIGRSEQSYETDVSYASTKVATRLKDVPQAISYVSKELIADKQAYRVNDVVENISGINQFSYYNDFTIRGFRSEQELINGKRVINLFGPQTLLANLERVEVIKGPASAVFGNASPGGTMNRVTKKPLADDRKAISFTTGSFNTLRSTLDFTGPLNEDKTLLYRLNVAYENSDSFRDLQQFNSLMIAPSISFLPTDKTRLNFDLVVTKYDGRLDRGQPIFGASAGTDLNSTPISFAIGAANDYHETDVVYGTLALNHEFTDNLSFNASYMRYGFQEDLLEHRTSNSFAVDSLGNEIPSLMGIRIGTRERERINDNVSTYFVWETNTGDVEHKIVAGYDFIQSIQPEGSAAAGSSSGAIYRTRDGGLAQYDPENPQNYYFGDNGNPVPNVPHFNLENPEYNLGFLSDYILQKRIYAPERYYTQGIYLQDQIKWNRLQLLLGVRQSFYTDVINYQQADESTELQQKFLPRLGVVYGITDQINLYGTYTESFQPQNPTDLQPENGGPFDPLEGQMIEFGAKGKFFQDRLSVNIAAYNINNKNKLVPVLGTDSLEQRGAEESKGIELDINGQVNRNLSLTANYAYNEAKITKSDDESLIGTIKENAPRHSGGFFANYAFYNNALNGLNINVGGNFVTERNTFEQTLQLPGYMVWDAGLSYKMNKVKVSFTLDNVFDKTHWVGGYSYVRLYPGTPRNYLMSVAYTF</sequence>
<comment type="similarity">
    <text evidence="2 14 15">Belongs to the TonB-dependent receptor family.</text>
</comment>
<gene>
    <name evidence="19" type="ORF">J6I44_09425</name>
</gene>
<comment type="caution">
    <text evidence="19">The sequence shown here is derived from an EMBL/GenBank/DDBJ whole genome shotgun (WGS) entry which is preliminary data.</text>
</comment>
<keyword evidence="12 19" id="KW-0675">Receptor</keyword>
<evidence type="ECO:0000256" key="3">
    <source>
        <dbReference type="ARBA" id="ARBA00022448"/>
    </source>
</evidence>
<dbReference type="Gene3D" id="2.60.40.1120">
    <property type="entry name" value="Carboxypeptidase-like, regulatory domain"/>
    <property type="match status" value="1"/>
</dbReference>
<keyword evidence="8" id="KW-0408">Iron</keyword>
<keyword evidence="20" id="KW-1185">Reference proteome</keyword>
<dbReference type="SUPFAM" id="SSF56935">
    <property type="entry name" value="Porins"/>
    <property type="match status" value="1"/>
</dbReference>
<evidence type="ECO:0000256" key="11">
    <source>
        <dbReference type="ARBA" id="ARBA00023136"/>
    </source>
</evidence>
<keyword evidence="5" id="KW-0410">Iron transport</keyword>
<dbReference type="PANTHER" id="PTHR32552">
    <property type="entry name" value="FERRICHROME IRON RECEPTOR-RELATED"/>
    <property type="match status" value="1"/>
</dbReference>
<dbReference type="Pfam" id="PF13715">
    <property type="entry name" value="CarbopepD_reg_2"/>
    <property type="match status" value="1"/>
</dbReference>
<keyword evidence="6 14" id="KW-0812">Transmembrane</keyword>
<evidence type="ECO:0000256" key="2">
    <source>
        <dbReference type="ARBA" id="ARBA00009810"/>
    </source>
</evidence>
<evidence type="ECO:0000256" key="1">
    <source>
        <dbReference type="ARBA" id="ARBA00004571"/>
    </source>
</evidence>
<dbReference type="PROSITE" id="PS52016">
    <property type="entry name" value="TONB_DEPENDENT_REC_3"/>
    <property type="match status" value="1"/>
</dbReference>
<dbReference type="Proteomes" id="UP001207918">
    <property type="component" value="Unassembled WGS sequence"/>
</dbReference>
<evidence type="ECO:0000256" key="6">
    <source>
        <dbReference type="ARBA" id="ARBA00022692"/>
    </source>
</evidence>
<evidence type="ECO:0000256" key="8">
    <source>
        <dbReference type="ARBA" id="ARBA00023004"/>
    </source>
</evidence>
<dbReference type="InterPro" id="IPR039426">
    <property type="entry name" value="TonB-dep_rcpt-like"/>
</dbReference>
<dbReference type="InterPro" id="IPR008969">
    <property type="entry name" value="CarboxyPept-like_regulatory"/>
</dbReference>
<dbReference type="SUPFAM" id="SSF49464">
    <property type="entry name" value="Carboxypeptidase regulatory domain-like"/>
    <property type="match status" value="1"/>
</dbReference>
<evidence type="ECO:0000256" key="9">
    <source>
        <dbReference type="ARBA" id="ARBA00023065"/>
    </source>
</evidence>
<dbReference type="Gene3D" id="2.40.170.20">
    <property type="entry name" value="TonB-dependent receptor, beta-barrel domain"/>
    <property type="match status" value="1"/>
</dbReference>
<reference evidence="19 20" key="1">
    <citation type="submission" date="2021-03" db="EMBL/GenBank/DDBJ databases">
        <title>Aliifodinibius sp. nov., a new bacterium isolated from saline soil.</title>
        <authorList>
            <person name="Galisteo C."/>
            <person name="De La Haba R."/>
            <person name="Sanchez-Porro C."/>
            <person name="Ventosa A."/>
        </authorList>
    </citation>
    <scope>NUCLEOTIDE SEQUENCE [LARGE SCALE GENOMIC DNA]</scope>
    <source>
        <strain evidence="19 20">1BSP15-2V2</strain>
    </source>
</reference>
<dbReference type="Pfam" id="PF00593">
    <property type="entry name" value="TonB_dep_Rec_b-barrel"/>
    <property type="match status" value="1"/>
</dbReference>
<keyword evidence="10 15" id="KW-0798">TonB box</keyword>
<feature type="domain" description="TonB-dependent receptor-like beta-barrel" evidence="17">
    <location>
        <begin position="306"/>
        <end position="782"/>
    </location>
</feature>
<dbReference type="InterPro" id="IPR012910">
    <property type="entry name" value="Plug_dom"/>
</dbReference>
<keyword evidence="7 16" id="KW-0732">Signal</keyword>
<evidence type="ECO:0000313" key="19">
    <source>
        <dbReference type="EMBL" id="MCW9707077.1"/>
    </source>
</evidence>
<evidence type="ECO:0000256" key="12">
    <source>
        <dbReference type="ARBA" id="ARBA00023170"/>
    </source>
</evidence>
<keyword evidence="9" id="KW-0406">Ion transport</keyword>
<dbReference type="NCBIfam" id="TIGR01783">
    <property type="entry name" value="TonB-siderophor"/>
    <property type="match status" value="1"/>
</dbReference>
<keyword evidence="4 14" id="KW-1134">Transmembrane beta strand</keyword>
<name>A0ABT3PMA5_9BACT</name>
<evidence type="ECO:0000256" key="14">
    <source>
        <dbReference type="PROSITE-ProRule" id="PRU01360"/>
    </source>
</evidence>
<dbReference type="InterPro" id="IPR010105">
    <property type="entry name" value="TonB_sidphr_rcpt"/>
</dbReference>
<organism evidence="19 20">
    <name type="scientific">Fodinibius salsisoli</name>
    <dbReference type="NCBI Taxonomy" id="2820877"/>
    <lineage>
        <taxon>Bacteria</taxon>
        <taxon>Pseudomonadati</taxon>
        <taxon>Balneolota</taxon>
        <taxon>Balneolia</taxon>
        <taxon>Balneolales</taxon>
        <taxon>Balneolaceae</taxon>
        <taxon>Fodinibius</taxon>
    </lineage>
</organism>
<evidence type="ECO:0000256" key="15">
    <source>
        <dbReference type="RuleBase" id="RU003357"/>
    </source>
</evidence>
<feature type="domain" description="TonB-dependent receptor plug" evidence="18">
    <location>
        <begin position="137"/>
        <end position="231"/>
    </location>
</feature>
<evidence type="ECO:0000313" key="20">
    <source>
        <dbReference type="Proteomes" id="UP001207918"/>
    </source>
</evidence>
<dbReference type="Pfam" id="PF07715">
    <property type="entry name" value="Plug"/>
    <property type="match status" value="1"/>
</dbReference>
<evidence type="ECO:0000259" key="18">
    <source>
        <dbReference type="Pfam" id="PF07715"/>
    </source>
</evidence>
<protein>
    <submittedName>
        <fullName evidence="19">TonB-dependent receptor</fullName>
    </submittedName>
</protein>
<accession>A0ABT3PMA5</accession>
<evidence type="ECO:0000256" key="13">
    <source>
        <dbReference type="ARBA" id="ARBA00023237"/>
    </source>
</evidence>
<dbReference type="InterPro" id="IPR037066">
    <property type="entry name" value="Plug_dom_sf"/>
</dbReference>
<dbReference type="PANTHER" id="PTHR32552:SF68">
    <property type="entry name" value="FERRICHROME OUTER MEMBRANE TRANSPORTER_PHAGE RECEPTOR"/>
    <property type="match status" value="1"/>
</dbReference>
<feature type="signal peptide" evidence="16">
    <location>
        <begin position="1"/>
        <end position="22"/>
    </location>
</feature>
<feature type="chain" id="PRO_5047294304" evidence="16">
    <location>
        <begin position="23"/>
        <end position="813"/>
    </location>
</feature>
<dbReference type="InterPro" id="IPR000531">
    <property type="entry name" value="Beta-barrel_TonB"/>
</dbReference>
<evidence type="ECO:0000256" key="4">
    <source>
        <dbReference type="ARBA" id="ARBA00022452"/>
    </source>
</evidence>
<proteinExistence type="inferred from homology"/>
<keyword evidence="3 14" id="KW-0813">Transport</keyword>
<keyword evidence="13 14" id="KW-0998">Cell outer membrane</keyword>
<dbReference type="RefSeq" id="WP_265765829.1">
    <property type="nucleotide sequence ID" value="NZ_JAGGJA010000005.1"/>
</dbReference>